<keyword evidence="3" id="KW-1185">Reference proteome</keyword>
<evidence type="ECO:0000313" key="2">
    <source>
        <dbReference type="EMBL" id="AKF09757.1"/>
    </source>
</evidence>
<proteinExistence type="predicted"/>
<organism evidence="2 3">
    <name type="scientific">Sandaracinus amylolyticus</name>
    <dbReference type="NCBI Taxonomy" id="927083"/>
    <lineage>
        <taxon>Bacteria</taxon>
        <taxon>Pseudomonadati</taxon>
        <taxon>Myxococcota</taxon>
        <taxon>Polyangia</taxon>
        <taxon>Polyangiales</taxon>
        <taxon>Sandaracinaceae</taxon>
        <taxon>Sandaracinus</taxon>
    </lineage>
</organism>
<name>A0A0F6YLD4_9BACT</name>
<evidence type="ECO:0000256" key="1">
    <source>
        <dbReference type="SAM" id="MobiDB-lite"/>
    </source>
</evidence>
<feature type="region of interest" description="Disordered" evidence="1">
    <location>
        <begin position="13"/>
        <end position="49"/>
    </location>
</feature>
<dbReference type="AlphaFoldDB" id="A0A0F6YLD4"/>
<gene>
    <name evidence="2" type="ORF">DB32_006906</name>
</gene>
<evidence type="ECO:0000313" key="3">
    <source>
        <dbReference type="Proteomes" id="UP000034883"/>
    </source>
</evidence>
<dbReference type="EMBL" id="CP011125">
    <property type="protein sequence ID" value="AKF09757.1"/>
    <property type="molecule type" value="Genomic_DNA"/>
</dbReference>
<sequence>MMACTALVGCGGRQQPPTTGTCHPGREWVPPAQDENGQWRDGYCRSTGG</sequence>
<dbReference type="KEGG" id="samy:DB32_006906"/>
<dbReference type="Proteomes" id="UP000034883">
    <property type="component" value="Chromosome"/>
</dbReference>
<accession>A0A0F6YLD4</accession>
<reference evidence="2 3" key="1">
    <citation type="submission" date="2015-03" db="EMBL/GenBank/DDBJ databases">
        <title>Genome assembly of Sandaracinus amylolyticus DSM 53668.</title>
        <authorList>
            <person name="Sharma G."/>
            <person name="Subramanian S."/>
        </authorList>
    </citation>
    <scope>NUCLEOTIDE SEQUENCE [LARGE SCALE GENOMIC DNA]</scope>
    <source>
        <strain evidence="2 3">DSM 53668</strain>
    </source>
</reference>
<protein>
    <submittedName>
        <fullName evidence="2">Uncharacterized protein</fullName>
    </submittedName>
</protein>